<evidence type="ECO:0000313" key="3">
    <source>
        <dbReference type="Proteomes" id="UP001240678"/>
    </source>
</evidence>
<dbReference type="GeneID" id="85332790"/>
<organism evidence="2 3">
    <name type="scientific">Colletotrichum costaricense</name>
    <dbReference type="NCBI Taxonomy" id="1209916"/>
    <lineage>
        <taxon>Eukaryota</taxon>
        <taxon>Fungi</taxon>
        <taxon>Dikarya</taxon>
        <taxon>Ascomycota</taxon>
        <taxon>Pezizomycotina</taxon>
        <taxon>Sordariomycetes</taxon>
        <taxon>Hypocreomycetidae</taxon>
        <taxon>Glomerellales</taxon>
        <taxon>Glomerellaceae</taxon>
        <taxon>Colletotrichum</taxon>
        <taxon>Colletotrichum acutatum species complex</taxon>
    </lineage>
</organism>
<feature type="region of interest" description="Disordered" evidence="1">
    <location>
        <begin position="65"/>
        <end position="84"/>
    </location>
</feature>
<evidence type="ECO:0000256" key="1">
    <source>
        <dbReference type="SAM" id="MobiDB-lite"/>
    </source>
</evidence>
<dbReference type="Proteomes" id="UP001240678">
    <property type="component" value="Unassembled WGS sequence"/>
</dbReference>
<dbReference type="Gene3D" id="1.10.238.10">
    <property type="entry name" value="EF-hand"/>
    <property type="match status" value="1"/>
</dbReference>
<reference evidence="2 3" key="1">
    <citation type="submission" date="2016-10" db="EMBL/GenBank/DDBJ databases">
        <title>The genome sequence of Colletotrichum fioriniae PJ7.</title>
        <authorList>
            <person name="Baroncelli R."/>
        </authorList>
    </citation>
    <scope>NUCLEOTIDE SEQUENCE [LARGE SCALE GENOMIC DNA]</scope>
    <source>
        <strain evidence="2 3">IMI 309622</strain>
    </source>
</reference>
<sequence>MGSEAESEVRAQDPVNGLLIVGLSVQSQGARAGVGGLMVEVVDAPHSDSQAPASLVLATTTFSKSHHLSRSQQNSSKTPNQHLNSIQDFQNDVPRPRASKLAKEHNISAHEEREIREAFSLFAEPLKGYSKEGVIPTSDVRSCLVALGIPPSSRDEQAEFVDILDPEGEGFVAYEPFFAVCALKYHQREERGGGEARRREVEEAFGLFTGAGAGGGSSASGSAGPRDVITIADLKRVAAVLREDVKDEVLRDMILEANGGAGVGKGVRRDEFEEVMRRAGVWR</sequence>
<accession>A0AAJ0E8K9</accession>
<dbReference type="RefSeq" id="XP_060320681.1">
    <property type="nucleotide sequence ID" value="XM_060449243.1"/>
</dbReference>
<feature type="compositionally biased region" description="Polar residues" evidence="1">
    <location>
        <begin position="70"/>
        <end position="84"/>
    </location>
</feature>
<comment type="caution">
    <text evidence="2">The sequence shown here is derived from an EMBL/GenBank/DDBJ whole genome shotgun (WGS) entry which is preliminary data.</text>
</comment>
<protein>
    <submittedName>
        <fullName evidence="2">Calmodulin</fullName>
    </submittedName>
</protein>
<gene>
    <name evidence="2" type="ORF">CCOS01_01047</name>
</gene>
<dbReference type="InterPro" id="IPR011992">
    <property type="entry name" value="EF-hand-dom_pair"/>
</dbReference>
<proteinExistence type="predicted"/>
<keyword evidence="3" id="KW-1185">Reference proteome</keyword>
<name>A0AAJ0E8K9_9PEZI</name>
<dbReference type="EMBL" id="MOOE01000001">
    <property type="protein sequence ID" value="KAK1539733.1"/>
    <property type="molecule type" value="Genomic_DNA"/>
</dbReference>
<dbReference type="AlphaFoldDB" id="A0AAJ0E8K9"/>
<evidence type="ECO:0000313" key="2">
    <source>
        <dbReference type="EMBL" id="KAK1539733.1"/>
    </source>
</evidence>
<dbReference type="SUPFAM" id="SSF47473">
    <property type="entry name" value="EF-hand"/>
    <property type="match status" value="1"/>
</dbReference>